<sequence length="69" mass="7792">MDSKEQPQQMQSSVGIKSSFLQQQQAIVYPQHPSAESSIHQRQHTPKTQVASRPHQLPQERGTISNISK</sequence>
<evidence type="ECO:0000256" key="1">
    <source>
        <dbReference type="SAM" id="MobiDB-lite"/>
    </source>
</evidence>
<evidence type="ECO:0000313" key="2">
    <source>
        <dbReference type="EMBL" id="GMH04760.1"/>
    </source>
</evidence>
<protein>
    <submittedName>
        <fullName evidence="2">Uncharacterized protein</fullName>
    </submittedName>
</protein>
<dbReference type="Proteomes" id="UP001279734">
    <property type="component" value="Unassembled WGS sequence"/>
</dbReference>
<feature type="region of interest" description="Disordered" evidence="1">
    <location>
        <begin position="24"/>
        <end position="69"/>
    </location>
</feature>
<comment type="caution">
    <text evidence="2">The sequence shown here is derived from an EMBL/GenBank/DDBJ whole genome shotgun (WGS) entry which is preliminary data.</text>
</comment>
<keyword evidence="3" id="KW-1185">Reference proteome</keyword>
<reference evidence="2" key="1">
    <citation type="submission" date="2023-05" db="EMBL/GenBank/DDBJ databases">
        <title>Nepenthes gracilis genome sequencing.</title>
        <authorList>
            <person name="Fukushima K."/>
        </authorList>
    </citation>
    <scope>NUCLEOTIDE SEQUENCE</scope>
    <source>
        <strain evidence="2">SING2019-196</strain>
    </source>
</reference>
<proteinExistence type="predicted"/>
<organism evidence="2 3">
    <name type="scientific">Nepenthes gracilis</name>
    <name type="common">Slender pitcher plant</name>
    <dbReference type="NCBI Taxonomy" id="150966"/>
    <lineage>
        <taxon>Eukaryota</taxon>
        <taxon>Viridiplantae</taxon>
        <taxon>Streptophyta</taxon>
        <taxon>Embryophyta</taxon>
        <taxon>Tracheophyta</taxon>
        <taxon>Spermatophyta</taxon>
        <taxon>Magnoliopsida</taxon>
        <taxon>eudicotyledons</taxon>
        <taxon>Gunneridae</taxon>
        <taxon>Pentapetalae</taxon>
        <taxon>Caryophyllales</taxon>
        <taxon>Nepenthaceae</taxon>
        <taxon>Nepenthes</taxon>
    </lineage>
</organism>
<dbReference type="AlphaFoldDB" id="A0AAD3S5R9"/>
<dbReference type="EMBL" id="BSYO01000005">
    <property type="protein sequence ID" value="GMH04760.1"/>
    <property type="molecule type" value="Genomic_DNA"/>
</dbReference>
<name>A0AAD3S5R9_NEPGR</name>
<gene>
    <name evidence="2" type="ORF">Nepgr_006600</name>
</gene>
<feature type="compositionally biased region" description="Polar residues" evidence="1">
    <location>
        <begin position="34"/>
        <end position="51"/>
    </location>
</feature>
<evidence type="ECO:0000313" key="3">
    <source>
        <dbReference type="Proteomes" id="UP001279734"/>
    </source>
</evidence>
<accession>A0AAD3S5R9</accession>